<dbReference type="OrthoDB" id="5192813at2"/>
<reference evidence="2" key="1">
    <citation type="submission" date="2016-10" db="EMBL/GenBank/DDBJ databases">
        <authorList>
            <person name="Varghese N."/>
            <person name="Submissions S."/>
        </authorList>
    </citation>
    <scope>NUCLEOTIDE SEQUENCE [LARGE SCALE GENOMIC DNA]</scope>
    <source>
        <strain evidence="2">DSM 46838</strain>
    </source>
</reference>
<organism evidence="1 2">
    <name type="scientific">Blastococcus tunisiensis</name>
    <dbReference type="NCBI Taxonomy" id="1798228"/>
    <lineage>
        <taxon>Bacteria</taxon>
        <taxon>Bacillati</taxon>
        <taxon>Actinomycetota</taxon>
        <taxon>Actinomycetes</taxon>
        <taxon>Geodermatophilales</taxon>
        <taxon>Geodermatophilaceae</taxon>
        <taxon>Blastococcus</taxon>
    </lineage>
</organism>
<keyword evidence="2" id="KW-1185">Reference proteome</keyword>
<evidence type="ECO:0000313" key="1">
    <source>
        <dbReference type="EMBL" id="SFF50270.1"/>
    </source>
</evidence>
<dbReference type="RefSeq" id="WP_092201694.1">
    <property type="nucleotide sequence ID" value="NZ_FOND01000015.1"/>
</dbReference>
<name>A0A1I2J8F3_9ACTN</name>
<dbReference type="AlphaFoldDB" id="A0A1I2J8F3"/>
<dbReference type="STRING" id="1798228.SAMN05216574_11558"/>
<gene>
    <name evidence="1" type="ORF">SAMN05216574_11558</name>
</gene>
<proteinExistence type="predicted"/>
<dbReference type="EMBL" id="FOND01000015">
    <property type="protein sequence ID" value="SFF50270.1"/>
    <property type="molecule type" value="Genomic_DNA"/>
</dbReference>
<accession>A0A1I2J8F3</accession>
<dbReference type="Proteomes" id="UP000198589">
    <property type="component" value="Unassembled WGS sequence"/>
</dbReference>
<evidence type="ECO:0000313" key="2">
    <source>
        <dbReference type="Proteomes" id="UP000198589"/>
    </source>
</evidence>
<protein>
    <submittedName>
        <fullName evidence="1">Uncharacterized protein</fullName>
    </submittedName>
</protein>
<sequence length="179" mass="19321">MTTAPPLPSTRATPATQQQRRLRYGAALAALRARDAVLPPGSVQRRQALQVCGAANLLTALGVRVDVVQPAVPWPRHRRHWLLVDNSAGLLGDLALLVGAPRTAEGWAETADRVLPVRSRARRPAPAGEAVVCPVTVRYRTDDGPVLAPPRSLYEVMGFRGLVVEVRLLAVGREVRRAA</sequence>